<sequence length="139" mass="16209">MKEIHELAHLLFREADTPKVLNNAWKLYEIREEFAVWLTDDININLEKFESAIRKLGADAHFIEKTRDIEHHAKQRSIRIDENHELFIDILGIDSKKEINEGYAVEAIKRKVRKILGIEELTLLRSHLIDKASKLAGNT</sequence>
<evidence type="ECO:0008006" key="2">
    <source>
        <dbReference type="Google" id="ProtNLM"/>
    </source>
</evidence>
<gene>
    <name evidence="1" type="ORF">Q3M24_00400</name>
</gene>
<accession>A0AAU8LVQ6</accession>
<organism evidence="1">
    <name type="scientific">Candidatus Electrothrix aestuarii</name>
    <dbReference type="NCBI Taxonomy" id="3062594"/>
    <lineage>
        <taxon>Bacteria</taxon>
        <taxon>Pseudomonadati</taxon>
        <taxon>Thermodesulfobacteriota</taxon>
        <taxon>Desulfobulbia</taxon>
        <taxon>Desulfobulbales</taxon>
        <taxon>Desulfobulbaceae</taxon>
        <taxon>Candidatus Electrothrix</taxon>
    </lineage>
</organism>
<dbReference type="KEGG" id="eaj:Q3M24_00400"/>
<protein>
    <recommendedName>
        <fullName evidence="2">IrrE N-terminal-like domain-containing protein</fullName>
    </recommendedName>
</protein>
<reference evidence="1" key="1">
    <citation type="journal article" date="2024" name="Syst. Appl. Microbiol.">
        <title>First single-strain enrichments of Electrothrix cable bacteria, description of E. aestuarii sp. nov. and E. rattekaaiensis sp. nov., and proposal of a cable bacteria taxonomy following the rules of the SeqCode.</title>
        <authorList>
            <person name="Plum-Jensen L.E."/>
            <person name="Schramm A."/>
            <person name="Marshall I.P.G."/>
        </authorList>
    </citation>
    <scope>NUCLEOTIDE SEQUENCE</scope>
    <source>
        <strain evidence="1">Rat1</strain>
    </source>
</reference>
<reference evidence="1" key="2">
    <citation type="submission" date="2024-06" db="EMBL/GenBank/DDBJ databases">
        <authorList>
            <person name="Plum-Jensen L.E."/>
            <person name="Schramm A."/>
            <person name="Marshall I.P.G."/>
        </authorList>
    </citation>
    <scope>NUCLEOTIDE SEQUENCE</scope>
    <source>
        <strain evidence="1">Rat1</strain>
    </source>
</reference>
<evidence type="ECO:0000313" key="1">
    <source>
        <dbReference type="EMBL" id="XCN73256.1"/>
    </source>
</evidence>
<name>A0AAU8LVQ6_9BACT</name>
<dbReference type="EMBL" id="CP159373">
    <property type="protein sequence ID" value="XCN73256.1"/>
    <property type="molecule type" value="Genomic_DNA"/>
</dbReference>
<proteinExistence type="predicted"/>
<dbReference type="AlphaFoldDB" id="A0AAU8LVQ6"/>